<dbReference type="EMBL" id="AEQP01000001">
    <property type="protein sequence ID" value="EFV96011.1"/>
    <property type="molecule type" value="Genomic_DNA"/>
</dbReference>
<evidence type="ECO:0000259" key="2">
    <source>
        <dbReference type="Pfam" id="PF05232"/>
    </source>
</evidence>
<feature type="domain" description="Chlorhexidine efflux transporter" evidence="2">
    <location>
        <begin position="2"/>
        <end position="65"/>
    </location>
</feature>
<feature type="transmembrane region" description="Helical" evidence="1">
    <location>
        <begin position="78"/>
        <end position="100"/>
    </location>
</feature>
<sequence length="149" mass="16616">MRTTKDRIRHLVLFEVTALLILVPIGAVFFGFDPFEIGALGASTAAIAAVWNYVYNLGFDRILKRLTGSVHKRMRVRVLHALLFEGGLVVMLVPLIAWWLDISLWEALVADIALVVFYVVFAFVYNLAYDHIFPIPEGKAKPADGSAGR</sequence>
<dbReference type="AlphaFoldDB" id="E7RUM8"/>
<evidence type="ECO:0000313" key="3">
    <source>
        <dbReference type="EMBL" id="EFV96011.1"/>
    </source>
</evidence>
<keyword evidence="4" id="KW-1185">Reference proteome</keyword>
<dbReference type="HOGENOM" id="CLU_120004_0_0_4"/>
<dbReference type="Pfam" id="PF05232">
    <property type="entry name" value="BTP"/>
    <property type="match status" value="2"/>
</dbReference>
<evidence type="ECO:0000313" key="4">
    <source>
        <dbReference type="Proteomes" id="UP000011021"/>
    </source>
</evidence>
<proteinExistence type="predicted"/>
<dbReference type="RefSeq" id="WP_005671962.1">
    <property type="nucleotide sequence ID" value="NZ_CP146288.1"/>
</dbReference>
<keyword evidence="1" id="KW-1133">Transmembrane helix</keyword>
<feature type="domain" description="Chlorhexidine efflux transporter" evidence="2">
    <location>
        <begin position="73"/>
        <end position="134"/>
    </location>
</feature>
<gene>
    <name evidence="3" type="ORF">HMPREF0551_0194</name>
</gene>
<dbReference type="InterPro" id="IPR007896">
    <property type="entry name" value="BTP_bacteria"/>
</dbReference>
<keyword evidence="1" id="KW-0472">Membrane</keyword>
<organism evidence="3 4">
    <name type="scientific">Lautropia mirabilis ATCC 51599</name>
    <dbReference type="NCBI Taxonomy" id="887898"/>
    <lineage>
        <taxon>Bacteria</taxon>
        <taxon>Pseudomonadati</taxon>
        <taxon>Pseudomonadota</taxon>
        <taxon>Betaproteobacteria</taxon>
        <taxon>Burkholderiales</taxon>
        <taxon>Burkholderiaceae</taxon>
        <taxon>Lautropia</taxon>
    </lineage>
</organism>
<evidence type="ECO:0000256" key="1">
    <source>
        <dbReference type="SAM" id="Phobius"/>
    </source>
</evidence>
<accession>E7RUM8</accession>
<feature type="transmembrane region" description="Helical" evidence="1">
    <location>
        <begin position="38"/>
        <end position="57"/>
    </location>
</feature>
<protein>
    <submittedName>
        <fullName evidence="3">Bacterial Transmembrane Pair family</fullName>
    </submittedName>
</protein>
<keyword evidence="1 3" id="KW-0812">Transmembrane</keyword>
<reference evidence="3 4" key="1">
    <citation type="submission" date="2010-12" db="EMBL/GenBank/DDBJ databases">
        <authorList>
            <person name="Muzny D."/>
            <person name="Qin X."/>
            <person name="Deng J."/>
            <person name="Jiang H."/>
            <person name="Liu Y."/>
            <person name="Qu J."/>
            <person name="Song X.-Z."/>
            <person name="Zhang L."/>
            <person name="Thornton R."/>
            <person name="Coyle M."/>
            <person name="Francisco L."/>
            <person name="Jackson L."/>
            <person name="Javaid M."/>
            <person name="Korchina V."/>
            <person name="Kovar C."/>
            <person name="Mata R."/>
            <person name="Mathew T."/>
            <person name="Ngo R."/>
            <person name="Nguyen L."/>
            <person name="Nguyen N."/>
            <person name="Okwuonu G."/>
            <person name="Ongeri F."/>
            <person name="Pham C."/>
            <person name="Simmons D."/>
            <person name="Wilczek-Boney K."/>
            <person name="Hale W."/>
            <person name="Jakkamsetti A."/>
            <person name="Pham P."/>
            <person name="Ruth R."/>
            <person name="San Lucas F."/>
            <person name="Warren J."/>
            <person name="Zhang J."/>
            <person name="Zhao Z."/>
            <person name="Zhou C."/>
            <person name="Zhu D."/>
            <person name="Lee S."/>
            <person name="Bess C."/>
            <person name="Blankenburg K."/>
            <person name="Forbes L."/>
            <person name="Fu Q."/>
            <person name="Gubbala S."/>
            <person name="Hirani K."/>
            <person name="Jayaseelan J.C."/>
            <person name="Lara F."/>
            <person name="Munidasa M."/>
            <person name="Palculict T."/>
            <person name="Patil S."/>
            <person name="Pu L.-L."/>
            <person name="Saada N."/>
            <person name="Tang L."/>
            <person name="Weissenberger G."/>
            <person name="Zhu Y."/>
            <person name="Hemphill L."/>
            <person name="Shang Y."/>
            <person name="Youmans B."/>
            <person name="Ayvaz T."/>
            <person name="Ross M."/>
            <person name="Santibanez J."/>
            <person name="Aqrawi P."/>
            <person name="Gross S."/>
            <person name="Joshi V."/>
            <person name="Fowler G."/>
            <person name="Nazareth L."/>
            <person name="Reid J."/>
            <person name="Worley K."/>
            <person name="Petrosino J."/>
            <person name="Highlander S."/>
            <person name="Gibbs R."/>
        </authorList>
    </citation>
    <scope>NUCLEOTIDE SEQUENCE [LARGE SCALE GENOMIC DNA]</scope>
    <source>
        <strain evidence="3 4">ATCC 51599</strain>
    </source>
</reference>
<dbReference type="eggNOG" id="COG4125">
    <property type="taxonomic scope" value="Bacteria"/>
</dbReference>
<comment type="caution">
    <text evidence="3">The sequence shown here is derived from an EMBL/GenBank/DDBJ whole genome shotgun (WGS) entry which is preliminary data.</text>
</comment>
<feature type="transmembrane region" description="Helical" evidence="1">
    <location>
        <begin position="12"/>
        <end position="32"/>
    </location>
</feature>
<dbReference type="NCBIfam" id="NF033664">
    <property type="entry name" value="PACE_transport"/>
    <property type="match status" value="1"/>
</dbReference>
<dbReference type="Proteomes" id="UP000011021">
    <property type="component" value="Unassembled WGS sequence"/>
</dbReference>
<dbReference type="InterPro" id="IPR058208">
    <property type="entry name" value="PACE"/>
</dbReference>
<name>E7RUM8_9BURK</name>
<feature type="transmembrane region" description="Helical" evidence="1">
    <location>
        <begin position="112"/>
        <end position="129"/>
    </location>
</feature>